<gene>
    <name evidence="3" type="ORF">GCM10010145_24060</name>
</gene>
<keyword evidence="2" id="KW-0732">Signal</keyword>
<evidence type="ECO:0000313" key="3">
    <source>
        <dbReference type="EMBL" id="GGQ53854.1"/>
    </source>
</evidence>
<feature type="region of interest" description="Disordered" evidence="1">
    <location>
        <begin position="16"/>
        <end position="38"/>
    </location>
</feature>
<evidence type="ECO:0008006" key="5">
    <source>
        <dbReference type="Google" id="ProtNLM"/>
    </source>
</evidence>
<dbReference type="EMBL" id="BMQK01000004">
    <property type="protein sequence ID" value="GGQ53854.1"/>
    <property type="molecule type" value="Genomic_DNA"/>
</dbReference>
<dbReference type="AlphaFoldDB" id="A0A918ESD6"/>
<sequence length="71" mass="7853">MRTLLTFLLAWLLPSTGRHRAPSHPPLTAPRHARRPLPTPCSPYSLDLDTVIHADGLPLVRPYLTHRAAAA</sequence>
<name>A0A918ESD6_9ACTN</name>
<organism evidence="3 4">
    <name type="scientific">Streptomyces ruber</name>
    <dbReference type="NCBI Taxonomy" id="83378"/>
    <lineage>
        <taxon>Bacteria</taxon>
        <taxon>Bacillati</taxon>
        <taxon>Actinomycetota</taxon>
        <taxon>Actinomycetes</taxon>
        <taxon>Kitasatosporales</taxon>
        <taxon>Streptomycetaceae</taxon>
        <taxon>Streptomyces</taxon>
    </lineage>
</organism>
<accession>A0A918ESD6</accession>
<feature type="chain" id="PRO_5038046944" description="Secreted protein" evidence="2">
    <location>
        <begin position="21"/>
        <end position="71"/>
    </location>
</feature>
<proteinExistence type="predicted"/>
<dbReference type="Proteomes" id="UP000620156">
    <property type="component" value="Unassembled WGS sequence"/>
</dbReference>
<keyword evidence="4" id="KW-1185">Reference proteome</keyword>
<comment type="caution">
    <text evidence="3">The sequence shown here is derived from an EMBL/GenBank/DDBJ whole genome shotgun (WGS) entry which is preliminary data.</text>
</comment>
<protein>
    <recommendedName>
        <fullName evidence="5">Secreted protein</fullName>
    </recommendedName>
</protein>
<reference evidence="3" key="1">
    <citation type="journal article" date="2014" name="Int. J. Syst. Evol. Microbiol.">
        <title>Complete genome sequence of Corynebacterium casei LMG S-19264T (=DSM 44701T), isolated from a smear-ripened cheese.</title>
        <authorList>
            <consortium name="US DOE Joint Genome Institute (JGI-PGF)"/>
            <person name="Walter F."/>
            <person name="Albersmeier A."/>
            <person name="Kalinowski J."/>
            <person name="Ruckert C."/>
        </authorList>
    </citation>
    <scope>NUCLEOTIDE SEQUENCE</scope>
    <source>
        <strain evidence="3">JCM 3131</strain>
    </source>
</reference>
<evidence type="ECO:0000256" key="1">
    <source>
        <dbReference type="SAM" id="MobiDB-lite"/>
    </source>
</evidence>
<reference evidence="3" key="2">
    <citation type="submission" date="2020-09" db="EMBL/GenBank/DDBJ databases">
        <authorList>
            <person name="Sun Q."/>
            <person name="Ohkuma M."/>
        </authorList>
    </citation>
    <scope>NUCLEOTIDE SEQUENCE</scope>
    <source>
        <strain evidence="3">JCM 3131</strain>
    </source>
</reference>
<evidence type="ECO:0000313" key="4">
    <source>
        <dbReference type="Proteomes" id="UP000620156"/>
    </source>
</evidence>
<evidence type="ECO:0000256" key="2">
    <source>
        <dbReference type="SAM" id="SignalP"/>
    </source>
</evidence>
<feature type="signal peptide" evidence="2">
    <location>
        <begin position="1"/>
        <end position="20"/>
    </location>
</feature>